<evidence type="ECO:0000313" key="2">
    <source>
        <dbReference type="Proteomes" id="UP000704611"/>
    </source>
</evidence>
<organism evidence="1 2">
    <name type="scientific">Arsukibacterium indicum</name>
    <dbReference type="NCBI Taxonomy" id="2848612"/>
    <lineage>
        <taxon>Bacteria</taxon>
        <taxon>Pseudomonadati</taxon>
        <taxon>Pseudomonadota</taxon>
        <taxon>Gammaproteobacteria</taxon>
        <taxon>Chromatiales</taxon>
        <taxon>Chromatiaceae</taxon>
        <taxon>Arsukibacterium</taxon>
    </lineage>
</organism>
<dbReference type="RefSeq" id="WP_217671339.1">
    <property type="nucleotide sequence ID" value="NZ_JAHRID010000011.1"/>
</dbReference>
<dbReference type="EMBL" id="JAHRID010000011">
    <property type="protein sequence ID" value="MBV2131019.1"/>
    <property type="molecule type" value="Genomic_DNA"/>
</dbReference>
<gene>
    <name evidence="1" type="ORF">KQY15_18115</name>
</gene>
<sequence length="99" mass="11870">MDCRQWLDIKQYEFLLNWFMRRQQEIGLADLNEPYSYDGYSQYDQLCQQLVNDARIAFIERFSEQAPPIVFTNLFHLAELELAGKRPKRTRLKAPINLQ</sequence>
<evidence type="ECO:0000313" key="1">
    <source>
        <dbReference type="EMBL" id="MBV2131019.1"/>
    </source>
</evidence>
<reference evidence="1 2" key="1">
    <citation type="submission" date="2021-06" db="EMBL/GenBank/DDBJ databases">
        <title>Rheinheimera indica sp. nov., isolated from deep-sea sediment.</title>
        <authorList>
            <person name="Wang Z."/>
            <person name="Zhang X.-Y."/>
        </authorList>
    </citation>
    <scope>NUCLEOTIDE SEQUENCE [LARGE SCALE GENOMIC DNA]</scope>
    <source>
        <strain evidence="1 2">SM2107</strain>
    </source>
</reference>
<comment type="caution">
    <text evidence="1">The sequence shown here is derived from an EMBL/GenBank/DDBJ whole genome shotgun (WGS) entry which is preliminary data.</text>
</comment>
<name>A0ABS6MQC4_9GAMM</name>
<dbReference type="Proteomes" id="UP000704611">
    <property type="component" value="Unassembled WGS sequence"/>
</dbReference>
<keyword evidence="2" id="KW-1185">Reference proteome</keyword>
<proteinExistence type="predicted"/>
<accession>A0ABS6MQC4</accession>
<protein>
    <submittedName>
        <fullName evidence="1">Uncharacterized protein</fullName>
    </submittedName>
</protein>